<evidence type="ECO:0000313" key="1">
    <source>
        <dbReference type="EMBL" id="KAI8016094.1"/>
    </source>
</evidence>
<name>A0ACC0HRE8_9ERIC</name>
<organism evidence="1 2">
    <name type="scientific">Camellia lanceoleosa</name>
    <dbReference type="NCBI Taxonomy" id="1840588"/>
    <lineage>
        <taxon>Eukaryota</taxon>
        <taxon>Viridiplantae</taxon>
        <taxon>Streptophyta</taxon>
        <taxon>Embryophyta</taxon>
        <taxon>Tracheophyta</taxon>
        <taxon>Spermatophyta</taxon>
        <taxon>Magnoliopsida</taxon>
        <taxon>eudicotyledons</taxon>
        <taxon>Gunneridae</taxon>
        <taxon>Pentapetalae</taxon>
        <taxon>asterids</taxon>
        <taxon>Ericales</taxon>
        <taxon>Theaceae</taxon>
        <taxon>Camellia</taxon>
    </lineage>
</organism>
<keyword evidence="2" id="KW-1185">Reference proteome</keyword>
<accession>A0ACC0HRE8</accession>
<evidence type="ECO:0000313" key="2">
    <source>
        <dbReference type="Proteomes" id="UP001060215"/>
    </source>
</evidence>
<protein>
    <submittedName>
        <fullName evidence="1">Phospholipid-transporting ATPase 1</fullName>
    </submittedName>
</protein>
<reference evidence="1 2" key="1">
    <citation type="journal article" date="2022" name="Plant J.">
        <title>Chromosome-level genome of Camellia lanceoleosa provides a valuable resource for understanding genome evolution and self-incompatibility.</title>
        <authorList>
            <person name="Gong W."/>
            <person name="Xiao S."/>
            <person name="Wang L."/>
            <person name="Liao Z."/>
            <person name="Chang Y."/>
            <person name="Mo W."/>
            <person name="Hu G."/>
            <person name="Li W."/>
            <person name="Zhao G."/>
            <person name="Zhu H."/>
            <person name="Hu X."/>
            <person name="Ji K."/>
            <person name="Xiang X."/>
            <person name="Song Q."/>
            <person name="Yuan D."/>
            <person name="Jin S."/>
            <person name="Zhang L."/>
        </authorList>
    </citation>
    <scope>NUCLEOTIDE SEQUENCE [LARGE SCALE GENOMIC DNA]</scope>
    <source>
        <strain evidence="1">SQ_2022a</strain>
    </source>
</reference>
<dbReference type="EMBL" id="CM045761">
    <property type="protein sequence ID" value="KAI8016094.1"/>
    <property type="molecule type" value="Genomic_DNA"/>
</dbReference>
<gene>
    <name evidence="1" type="ORF">LOK49_LG05G00061</name>
</gene>
<dbReference type="Proteomes" id="UP001060215">
    <property type="component" value="Chromosome 4"/>
</dbReference>
<proteinExistence type="predicted"/>
<comment type="caution">
    <text evidence="1">The sequence shown here is derived from an EMBL/GenBank/DDBJ whole genome shotgun (WGS) entry which is preliminary data.</text>
</comment>
<sequence length="552" mass="62252">MLKDIDYQGESPDEQALVAAASAYGYTLVEWTSGHIVIDVNGQKLRLDVLGLHEFDSVRKRMSVVIRFPNNVVKVLVKGADTAMLSILNKDPAHDGHIRHATHSHLNEYSCEGLHTLVVAARDLTDAELEEWQCMYEDASTSLTDRSIKLRQTAALIECNLCLLGATGIEDKLQEGVPETIESLWQAGIKVWVLTGDKQETAILIGLSCKILTSDMQQIIQKAGIVDLIKSCTADMTLAIGDGANDVSMIQMADVGVGICAQEGCQAVMASDFAMGQFRFLKRLLLVHGHWNYQHAGYLVLYNFYRNAVFVLMLFWYILCTAFSTTSALTDWSSVFYSVIYTSVPTISVGILDKDLSDKTLLQHPKLYGAGHRQESYNMYLFWITMFDTLWQSLVLFYVLLFTYRESTIDIWGMGSLWTIAVVILVNMHLAMDIKRWLLLTHSSVWGSIIITYACVVVLDSIPIFPNYGTIYHLAKSPAYWLSILLIIVLALLPRFIWKVIHQNFWPSDIQIAREAEILRKEPNYFGSKPDPGYLPCSLSLWLEKNNSHLWA</sequence>